<evidence type="ECO:0000256" key="1">
    <source>
        <dbReference type="ARBA" id="ARBA00004651"/>
    </source>
</evidence>
<keyword evidence="8" id="KW-1185">Reference proteome</keyword>
<dbReference type="PATRIC" id="fig|997873.3.peg.1578"/>
<accession>I8V903</accession>
<dbReference type="InterPro" id="IPR002797">
    <property type="entry name" value="Polysacc_synth"/>
</dbReference>
<dbReference type="GO" id="GO:0005886">
    <property type="term" value="C:plasma membrane"/>
    <property type="evidence" value="ECO:0007669"/>
    <property type="project" value="UniProtKB-SubCell"/>
</dbReference>
<dbReference type="Pfam" id="PF01943">
    <property type="entry name" value="Polysacc_synt"/>
    <property type="match status" value="1"/>
</dbReference>
<feature type="transmembrane region" description="Helical" evidence="6">
    <location>
        <begin position="316"/>
        <end position="337"/>
    </location>
</feature>
<reference evidence="7 8" key="1">
    <citation type="submission" date="2012-02" db="EMBL/GenBank/DDBJ databases">
        <title>The Genome Sequence of Bacteroides caccae CL03T12C61.</title>
        <authorList>
            <consortium name="The Broad Institute Genome Sequencing Platform"/>
            <person name="Earl A."/>
            <person name="Ward D."/>
            <person name="Feldgarden M."/>
            <person name="Gevers D."/>
            <person name="Zitomersky N.L."/>
            <person name="Coyne M.J."/>
            <person name="Comstock L.E."/>
            <person name="Young S.K."/>
            <person name="Zeng Q."/>
            <person name="Gargeya S."/>
            <person name="Fitzgerald M."/>
            <person name="Haas B."/>
            <person name="Abouelleil A."/>
            <person name="Alvarado L."/>
            <person name="Arachchi H.M."/>
            <person name="Berlin A."/>
            <person name="Chapman S.B."/>
            <person name="Gearin G."/>
            <person name="Goldberg J."/>
            <person name="Griggs A."/>
            <person name="Gujja S."/>
            <person name="Hansen M."/>
            <person name="Heiman D."/>
            <person name="Howarth C."/>
            <person name="Larimer J."/>
            <person name="Lui A."/>
            <person name="MacDonald P.J.P."/>
            <person name="McCowen C."/>
            <person name="Montmayeur A."/>
            <person name="Murphy C."/>
            <person name="Neiman D."/>
            <person name="Pearson M."/>
            <person name="Priest M."/>
            <person name="Roberts A."/>
            <person name="Saif S."/>
            <person name="Shea T."/>
            <person name="Sisk P."/>
            <person name="Stolte C."/>
            <person name="Sykes S."/>
            <person name="Wortman J."/>
            <person name="Nusbaum C."/>
            <person name="Birren B."/>
        </authorList>
    </citation>
    <scope>NUCLEOTIDE SEQUENCE [LARGE SCALE GENOMIC DNA]</scope>
    <source>
        <strain evidence="7 8">CL03T12C61</strain>
    </source>
</reference>
<dbReference type="Proteomes" id="UP000002965">
    <property type="component" value="Unassembled WGS sequence"/>
</dbReference>
<name>I8V903_9BACE</name>
<keyword evidence="4 6" id="KW-1133">Transmembrane helix</keyword>
<evidence type="ECO:0000256" key="3">
    <source>
        <dbReference type="ARBA" id="ARBA00022692"/>
    </source>
</evidence>
<dbReference type="InterPro" id="IPR050833">
    <property type="entry name" value="Poly_Biosynth_Transport"/>
</dbReference>
<evidence type="ECO:0008006" key="9">
    <source>
        <dbReference type="Google" id="ProtNLM"/>
    </source>
</evidence>
<dbReference type="AlphaFoldDB" id="I8V903"/>
<dbReference type="EMBL" id="AGXF01000006">
    <property type="protein sequence ID" value="EIY21767.1"/>
    <property type="molecule type" value="Genomic_DNA"/>
</dbReference>
<feature type="transmembrane region" description="Helical" evidence="6">
    <location>
        <begin position="349"/>
        <end position="368"/>
    </location>
</feature>
<keyword evidence="2" id="KW-1003">Cell membrane</keyword>
<evidence type="ECO:0000313" key="8">
    <source>
        <dbReference type="Proteomes" id="UP000002965"/>
    </source>
</evidence>
<keyword evidence="3 6" id="KW-0812">Transmembrane</keyword>
<evidence type="ECO:0000256" key="5">
    <source>
        <dbReference type="ARBA" id="ARBA00023136"/>
    </source>
</evidence>
<evidence type="ECO:0000256" key="6">
    <source>
        <dbReference type="SAM" id="Phobius"/>
    </source>
</evidence>
<sequence length="405" mass="46683">MLFTLFSFLNNGFSFVITLIMGRFILPDSYGQLSMFTTMISFLSIFICLGTNGFIGVEYFKSEKEKVCRLINVTIMSTFFVYLILIVSIFTFSTQLSNLMGIKLEFQFYAVSVCLLQILQYILMDIWRLEEKVISYGILTTAGVLLNLILTVVFVVGIHWDWEGRAYAHIISCLVLGIASVYILFKKQYLRKTLPSKYEVVESLKFGVPLIPHSMSFWVRQGADRYIINYFITQAAVGLFSFAYNFANIIQMIGNAFNASNSVNIYKILSSDDVNKQAKVQKECKLLIVIYICITMLIFLGGYIFIPIIFPKYEASVVFLFPLCIGAMFQCFYLAYVNILFFYKCSKNLMYITFCISLFHLFLSFWVTRYGVVYTSYVIVISNGIIAALVYFYSKRLLHMHSNYN</sequence>
<dbReference type="PANTHER" id="PTHR30250:SF11">
    <property type="entry name" value="O-ANTIGEN TRANSPORTER-RELATED"/>
    <property type="match status" value="1"/>
</dbReference>
<feature type="transmembrane region" description="Helical" evidence="6">
    <location>
        <begin position="166"/>
        <end position="185"/>
    </location>
</feature>
<feature type="transmembrane region" description="Helical" evidence="6">
    <location>
        <begin position="106"/>
        <end position="124"/>
    </location>
</feature>
<dbReference type="PANTHER" id="PTHR30250">
    <property type="entry name" value="PST FAMILY PREDICTED COLANIC ACID TRANSPORTER"/>
    <property type="match status" value="1"/>
</dbReference>
<evidence type="ECO:0000256" key="2">
    <source>
        <dbReference type="ARBA" id="ARBA00022475"/>
    </source>
</evidence>
<evidence type="ECO:0000313" key="7">
    <source>
        <dbReference type="EMBL" id="EIY21767.1"/>
    </source>
</evidence>
<proteinExistence type="predicted"/>
<feature type="transmembrane region" description="Helical" evidence="6">
    <location>
        <begin position="374"/>
        <end position="393"/>
    </location>
</feature>
<comment type="caution">
    <text evidence="7">The sequence shown here is derived from an EMBL/GenBank/DDBJ whole genome shotgun (WGS) entry which is preliminary data.</text>
</comment>
<keyword evidence="5 6" id="KW-0472">Membrane</keyword>
<protein>
    <recommendedName>
        <fullName evidence="9">Polysaccharide biosynthesis protein C-terminal domain-containing protein</fullName>
    </recommendedName>
</protein>
<gene>
    <name evidence="7" type="ORF">HMPREF1061_01498</name>
</gene>
<dbReference type="HOGENOM" id="CLU_022017_7_1_10"/>
<feature type="transmembrane region" description="Helical" evidence="6">
    <location>
        <begin position="136"/>
        <end position="160"/>
    </location>
</feature>
<dbReference type="GeneID" id="75114170"/>
<comment type="subcellular location">
    <subcellularLocation>
        <location evidence="1">Cell membrane</location>
        <topology evidence="1">Multi-pass membrane protein</topology>
    </subcellularLocation>
</comment>
<feature type="transmembrane region" description="Helical" evidence="6">
    <location>
        <begin position="30"/>
        <end position="49"/>
    </location>
</feature>
<dbReference type="RefSeq" id="WP_005680779.1">
    <property type="nucleotide sequence ID" value="NZ_CAXUCI010000006.1"/>
</dbReference>
<evidence type="ECO:0000256" key="4">
    <source>
        <dbReference type="ARBA" id="ARBA00022989"/>
    </source>
</evidence>
<feature type="transmembrane region" description="Helical" evidence="6">
    <location>
        <begin position="70"/>
        <end position="94"/>
    </location>
</feature>
<organism evidence="7 8">
    <name type="scientific">Bacteroides caccae CL03T12C61</name>
    <dbReference type="NCBI Taxonomy" id="997873"/>
    <lineage>
        <taxon>Bacteria</taxon>
        <taxon>Pseudomonadati</taxon>
        <taxon>Bacteroidota</taxon>
        <taxon>Bacteroidia</taxon>
        <taxon>Bacteroidales</taxon>
        <taxon>Bacteroidaceae</taxon>
        <taxon>Bacteroides</taxon>
    </lineage>
</organism>
<feature type="transmembrane region" description="Helical" evidence="6">
    <location>
        <begin position="286"/>
        <end position="310"/>
    </location>
</feature>